<evidence type="ECO:0000313" key="1">
    <source>
        <dbReference type="EMBL" id="GFU35270.1"/>
    </source>
</evidence>
<dbReference type="Proteomes" id="UP000887013">
    <property type="component" value="Unassembled WGS sequence"/>
</dbReference>
<reference evidence="1" key="1">
    <citation type="submission" date="2020-08" db="EMBL/GenBank/DDBJ databases">
        <title>Multicomponent nature underlies the extraordinary mechanical properties of spider dragline silk.</title>
        <authorList>
            <person name="Kono N."/>
            <person name="Nakamura H."/>
            <person name="Mori M."/>
            <person name="Yoshida Y."/>
            <person name="Ohtoshi R."/>
            <person name="Malay A.D."/>
            <person name="Moran D.A.P."/>
            <person name="Tomita M."/>
            <person name="Numata K."/>
            <person name="Arakawa K."/>
        </authorList>
    </citation>
    <scope>NUCLEOTIDE SEQUENCE</scope>
</reference>
<keyword evidence="2" id="KW-1185">Reference proteome</keyword>
<gene>
    <name evidence="1" type="ORF">NPIL_24341</name>
</gene>
<dbReference type="AlphaFoldDB" id="A0A8X6QRD0"/>
<feature type="non-terminal residue" evidence="1">
    <location>
        <position position="62"/>
    </location>
</feature>
<evidence type="ECO:0000313" key="2">
    <source>
        <dbReference type="Proteomes" id="UP000887013"/>
    </source>
</evidence>
<organism evidence="1 2">
    <name type="scientific">Nephila pilipes</name>
    <name type="common">Giant wood spider</name>
    <name type="synonym">Nephila maculata</name>
    <dbReference type="NCBI Taxonomy" id="299642"/>
    <lineage>
        <taxon>Eukaryota</taxon>
        <taxon>Metazoa</taxon>
        <taxon>Ecdysozoa</taxon>
        <taxon>Arthropoda</taxon>
        <taxon>Chelicerata</taxon>
        <taxon>Arachnida</taxon>
        <taxon>Araneae</taxon>
        <taxon>Araneomorphae</taxon>
        <taxon>Entelegynae</taxon>
        <taxon>Araneoidea</taxon>
        <taxon>Nephilidae</taxon>
        <taxon>Nephila</taxon>
    </lineage>
</organism>
<sequence>MAGTEVIVIIMDNWLSHILEIPNHKAVFYPLSQNRIALRHCTQTLLGAQDLSWFLNFMTKYS</sequence>
<name>A0A8X6QRD0_NEPPI</name>
<accession>A0A8X6QRD0</accession>
<proteinExistence type="predicted"/>
<protein>
    <submittedName>
        <fullName evidence="1">Uncharacterized protein</fullName>
    </submittedName>
</protein>
<dbReference type="EMBL" id="BMAW01130487">
    <property type="protein sequence ID" value="GFU35270.1"/>
    <property type="molecule type" value="Genomic_DNA"/>
</dbReference>
<comment type="caution">
    <text evidence="1">The sequence shown here is derived from an EMBL/GenBank/DDBJ whole genome shotgun (WGS) entry which is preliminary data.</text>
</comment>